<evidence type="ECO:0000313" key="10">
    <source>
        <dbReference type="EMBL" id="GAA5066789.1"/>
    </source>
</evidence>
<keyword evidence="6 9" id="KW-1133">Transmembrane helix</keyword>
<feature type="transmembrane region" description="Helical" evidence="9">
    <location>
        <begin position="295"/>
        <end position="315"/>
    </location>
</feature>
<comment type="similarity">
    <text evidence="8">Belongs to the TsuA/YedE (TC 9.B.102) family.</text>
</comment>
<dbReference type="Pfam" id="PF04143">
    <property type="entry name" value="Sulf_transp"/>
    <property type="match status" value="1"/>
</dbReference>
<sequence>MLDILGETGAVLLIGLVGGIILGLAARVGRFCTLAMVEDAHYGDDTSRLWLWVMALGTAMGTNYALQAMGLMEISQSFYITNAFPILGAVLGGLMFGYGMALAGNCGFGHLARIGGGDLRSLVIVLVMGVTAMMAISGLLAALRIQLLPVVFSPETPQSYPHAIERLTGIDSSLIGLALAAVLIVAAIRFLPAHRRISHLIWGAVVGLTITSGFYGTYWVTNTGFEVFPILSHSFTAPVGDTIHYVMFSSGLDPKFGIASVVGVIIGGGIGSVIRHGFHWEACDDPRQLKRQLAGATLMGFGAVMAAGCSVGQGLSAFSMLAYTGPITAAAIWAGAWFGLRQLIVGFATQH</sequence>
<feature type="transmembrane region" description="Helical" evidence="9">
    <location>
        <begin position="167"/>
        <end position="188"/>
    </location>
</feature>
<name>A0ABP9KZB5_9RHOB</name>
<feature type="transmembrane region" description="Helical" evidence="9">
    <location>
        <begin position="256"/>
        <end position="274"/>
    </location>
</feature>
<evidence type="ECO:0000256" key="5">
    <source>
        <dbReference type="ARBA" id="ARBA00022692"/>
    </source>
</evidence>
<evidence type="ECO:0000256" key="1">
    <source>
        <dbReference type="ARBA" id="ARBA00004429"/>
    </source>
</evidence>
<keyword evidence="11" id="KW-1185">Reference proteome</keyword>
<evidence type="ECO:0000256" key="3">
    <source>
        <dbReference type="ARBA" id="ARBA00022475"/>
    </source>
</evidence>
<dbReference type="InterPro" id="IPR007272">
    <property type="entry name" value="Sulf_transp_TsuA/YedE"/>
</dbReference>
<comment type="caution">
    <text evidence="10">The sequence shown here is derived from an EMBL/GenBank/DDBJ whole genome shotgun (WGS) entry which is preliminary data.</text>
</comment>
<evidence type="ECO:0000256" key="4">
    <source>
        <dbReference type="ARBA" id="ARBA00022519"/>
    </source>
</evidence>
<dbReference type="PANTHER" id="PTHR30574:SF1">
    <property type="entry name" value="SULPHUR TRANSPORT DOMAIN-CONTAINING PROTEIN"/>
    <property type="match status" value="1"/>
</dbReference>
<keyword evidence="2" id="KW-0813">Transport</keyword>
<accession>A0ABP9KZB5</accession>
<evidence type="ECO:0000256" key="7">
    <source>
        <dbReference type="ARBA" id="ARBA00023136"/>
    </source>
</evidence>
<proteinExistence type="inferred from homology"/>
<dbReference type="Proteomes" id="UP001499910">
    <property type="component" value="Unassembled WGS sequence"/>
</dbReference>
<keyword evidence="7 9" id="KW-0472">Membrane</keyword>
<reference evidence="11" key="1">
    <citation type="journal article" date="2019" name="Int. J. Syst. Evol. Microbiol.">
        <title>The Global Catalogue of Microorganisms (GCM) 10K type strain sequencing project: providing services to taxonomists for standard genome sequencing and annotation.</title>
        <authorList>
            <consortium name="The Broad Institute Genomics Platform"/>
            <consortium name="The Broad Institute Genome Sequencing Center for Infectious Disease"/>
            <person name="Wu L."/>
            <person name="Ma J."/>
        </authorList>
    </citation>
    <scope>NUCLEOTIDE SEQUENCE [LARGE SCALE GENOMIC DNA]</scope>
    <source>
        <strain evidence="11">JCM 18015</strain>
    </source>
</reference>
<feature type="transmembrane region" description="Helical" evidence="9">
    <location>
        <begin position="12"/>
        <end position="37"/>
    </location>
</feature>
<evidence type="ECO:0000256" key="9">
    <source>
        <dbReference type="SAM" id="Phobius"/>
    </source>
</evidence>
<protein>
    <submittedName>
        <fullName evidence="10">YeeE/YedE family protein</fullName>
    </submittedName>
</protein>
<comment type="subcellular location">
    <subcellularLocation>
        <location evidence="1">Cell inner membrane</location>
        <topology evidence="1">Multi-pass membrane protein</topology>
    </subcellularLocation>
</comment>
<evidence type="ECO:0000313" key="11">
    <source>
        <dbReference type="Proteomes" id="UP001499910"/>
    </source>
</evidence>
<evidence type="ECO:0000256" key="8">
    <source>
        <dbReference type="ARBA" id="ARBA00035655"/>
    </source>
</evidence>
<keyword evidence="4" id="KW-0997">Cell inner membrane</keyword>
<feature type="transmembrane region" description="Helical" evidence="9">
    <location>
        <begin position="122"/>
        <end position="147"/>
    </location>
</feature>
<feature type="transmembrane region" description="Helical" evidence="9">
    <location>
        <begin position="78"/>
        <end position="101"/>
    </location>
</feature>
<gene>
    <name evidence="10" type="ORF">GCM10023209_05740</name>
</gene>
<keyword evidence="3" id="KW-1003">Cell membrane</keyword>
<feature type="transmembrane region" description="Helical" evidence="9">
    <location>
        <begin position="321"/>
        <end position="340"/>
    </location>
</feature>
<evidence type="ECO:0000256" key="6">
    <source>
        <dbReference type="ARBA" id="ARBA00022989"/>
    </source>
</evidence>
<keyword evidence="5 9" id="KW-0812">Transmembrane</keyword>
<feature type="transmembrane region" description="Helical" evidence="9">
    <location>
        <begin position="49"/>
        <end position="66"/>
    </location>
</feature>
<organism evidence="10 11">
    <name type="scientific">[Roseibacterium] beibuensis</name>
    <dbReference type="NCBI Taxonomy" id="1193142"/>
    <lineage>
        <taxon>Bacteria</taxon>
        <taxon>Pseudomonadati</taxon>
        <taxon>Pseudomonadota</taxon>
        <taxon>Alphaproteobacteria</taxon>
        <taxon>Rhodobacterales</taxon>
        <taxon>Roseobacteraceae</taxon>
        <taxon>Roseicyclus</taxon>
    </lineage>
</organism>
<dbReference type="RefSeq" id="WP_259546779.1">
    <property type="nucleotide sequence ID" value="NZ_BAABHW010000001.1"/>
</dbReference>
<dbReference type="EMBL" id="BAABHW010000001">
    <property type="protein sequence ID" value="GAA5066789.1"/>
    <property type="molecule type" value="Genomic_DNA"/>
</dbReference>
<feature type="transmembrane region" description="Helical" evidence="9">
    <location>
        <begin position="200"/>
        <end position="220"/>
    </location>
</feature>
<evidence type="ECO:0000256" key="2">
    <source>
        <dbReference type="ARBA" id="ARBA00022448"/>
    </source>
</evidence>
<dbReference type="PANTHER" id="PTHR30574">
    <property type="entry name" value="INNER MEMBRANE PROTEIN YEDE"/>
    <property type="match status" value="1"/>
</dbReference>